<dbReference type="Proteomes" id="UP000233782">
    <property type="component" value="Unassembled WGS sequence"/>
</dbReference>
<keyword evidence="3" id="KW-1185">Reference proteome</keyword>
<evidence type="ECO:0000256" key="1">
    <source>
        <dbReference type="SAM" id="Phobius"/>
    </source>
</evidence>
<keyword evidence="1" id="KW-1133">Transmembrane helix</keyword>
<dbReference type="OrthoDB" id="982197at2"/>
<keyword evidence="1" id="KW-0472">Membrane</keyword>
<proteinExistence type="predicted"/>
<organism evidence="2 3">
    <name type="scientific">Pontibacter ramchanderi</name>
    <dbReference type="NCBI Taxonomy" id="1179743"/>
    <lineage>
        <taxon>Bacteria</taxon>
        <taxon>Pseudomonadati</taxon>
        <taxon>Bacteroidota</taxon>
        <taxon>Cytophagia</taxon>
        <taxon>Cytophagales</taxon>
        <taxon>Hymenobacteraceae</taxon>
        <taxon>Pontibacter</taxon>
    </lineage>
</organism>
<evidence type="ECO:0000313" key="2">
    <source>
        <dbReference type="EMBL" id="PKV67000.1"/>
    </source>
</evidence>
<reference evidence="2 3" key="1">
    <citation type="submission" date="2017-12" db="EMBL/GenBank/DDBJ databases">
        <title>Genomic Encyclopedia of Type Strains, Phase III (KMG-III): the genomes of soil and plant-associated and newly described type strains.</title>
        <authorList>
            <person name="Whitman W."/>
        </authorList>
    </citation>
    <scope>NUCLEOTIDE SEQUENCE [LARGE SCALE GENOMIC DNA]</scope>
    <source>
        <strain evidence="2 3">LP43</strain>
    </source>
</reference>
<sequence>MSPITVPYHLLIPTVASIAVLLLILVRRERLLRTQSKKSYWVSLVIFLATYALIVGGATFYDIYYQWDLNRYDLDGDGFFGANEVTPAQEAALRKLTNDMGRNLSMITGLVFSAMVAIAAYMVGMIRSKAV</sequence>
<feature type="transmembrane region" description="Helical" evidence="1">
    <location>
        <begin position="6"/>
        <end position="27"/>
    </location>
</feature>
<gene>
    <name evidence="2" type="ORF">BD749_2139</name>
</gene>
<feature type="transmembrane region" description="Helical" evidence="1">
    <location>
        <begin position="39"/>
        <end position="61"/>
    </location>
</feature>
<name>A0A2N3UC81_9BACT</name>
<dbReference type="AlphaFoldDB" id="A0A2N3UC81"/>
<dbReference type="EMBL" id="PJMU01000002">
    <property type="protein sequence ID" value="PKV67000.1"/>
    <property type="molecule type" value="Genomic_DNA"/>
</dbReference>
<dbReference type="Pfam" id="PF09997">
    <property type="entry name" value="DUF2238"/>
    <property type="match status" value="1"/>
</dbReference>
<accession>A0A2N3UC81</accession>
<keyword evidence="1" id="KW-0812">Transmembrane</keyword>
<feature type="transmembrane region" description="Helical" evidence="1">
    <location>
        <begin position="104"/>
        <end position="126"/>
    </location>
</feature>
<comment type="caution">
    <text evidence="2">The sequence shown here is derived from an EMBL/GenBank/DDBJ whole genome shotgun (WGS) entry which is preliminary data.</text>
</comment>
<evidence type="ECO:0000313" key="3">
    <source>
        <dbReference type="Proteomes" id="UP000233782"/>
    </source>
</evidence>
<dbReference type="RefSeq" id="WP_101444288.1">
    <property type="nucleotide sequence ID" value="NZ_PJMU01000002.1"/>
</dbReference>
<dbReference type="InterPro" id="IPR014509">
    <property type="entry name" value="YjdF-like"/>
</dbReference>
<protein>
    <submittedName>
        <fullName evidence="2">Uncharacterized protein</fullName>
    </submittedName>
</protein>